<proteinExistence type="predicted"/>
<accession>A0A6A6EPC7</accession>
<reference evidence="1" key="1">
    <citation type="journal article" date="2020" name="Stud. Mycol.">
        <title>101 Dothideomycetes genomes: a test case for predicting lifestyles and emergence of pathogens.</title>
        <authorList>
            <person name="Haridas S."/>
            <person name="Albert R."/>
            <person name="Binder M."/>
            <person name="Bloem J."/>
            <person name="Labutti K."/>
            <person name="Salamov A."/>
            <person name="Andreopoulos B."/>
            <person name="Baker S."/>
            <person name="Barry K."/>
            <person name="Bills G."/>
            <person name="Bluhm B."/>
            <person name="Cannon C."/>
            <person name="Castanera R."/>
            <person name="Culley D."/>
            <person name="Daum C."/>
            <person name="Ezra D."/>
            <person name="Gonzalez J."/>
            <person name="Henrissat B."/>
            <person name="Kuo A."/>
            <person name="Liang C."/>
            <person name="Lipzen A."/>
            <person name="Lutzoni F."/>
            <person name="Magnuson J."/>
            <person name="Mondo S."/>
            <person name="Nolan M."/>
            <person name="Ohm R."/>
            <person name="Pangilinan J."/>
            <person name="Park H.-J."/>
            <person name="Ramirez L."/>
            <person name="Alfaro M."/>
            <person name="Sun H."/>
            <person name="Tritt A."/>
            <person name="Yoshinaga Y."/>
            <person name="Zwiers L.-H."/>
            <person name="Turgeon B."/>
            <person name="Goodwin S."/>
            <person name="Spatafora J."/>
            <person name="Crous P."/>
            <person name="Grigoriev I."/>
        </authorList>
    </citation>
    <scope>NUCLEOTIDE SEQUENCE</scope>
    <source>
        <strain evidence="1">CBS 207.26</strain>
    </source>
</reference>
<gene>
    <name evidence="1" type="ORF">K469DRAFT_805235</name>
</gene>
<protein>
    <submittedName>
        <fullName evidence="1">Uncharacterized protein</fullName>
    </submittedName>
</protein>
<evidence type="ECO:0000313" key="1">
    <source>
        <dbReference type="EMBL" id="KAF2191950.1"/>
    </source>
</evidence>
<dbReference type="AlphaFoldDB" id="A0A6A6EPC7"/>
<sequence>MSLASSCSAAISVACHPAPEEVDTSTMPAQWGSVMHGGNGAKGDENVGHRGFRVSRSRYPFLGDYMCREDIHHALVHFSFFAQLSCRASSFNQLFNASKPPLDHATERRNIWRRRIVQLSSTYKARSCNRVVIKQRISDHWLAIPIYASQVLGNIDVGRITPMILENHPKRRMD</sequence>
<keyword evidence="2" id="KW-1185">Reference proteome</keyword>
<name>A0A6A6EPC7_9PEZI</name>
<dbReference type="Proteomes" id="UP000800200">
    <property type="component" value="Unassembled WGS sequence"/>
</dbReference>
<dbReference type="EMBL" id="ML994616">
    <property type="protein sequence ID" value="KAF2191950.1"/>
    <property type="molecule type" value="Genomic_DNA"/>
</dbReference>
<organism evidence="1 2">
    <name type="scientific">Zopfia rhizophila CBS 207.26</name>
    <dbReference type="NCBI Taxonomy" id="1314779"/>
    <lineage>
        <taxon>Eukaryota</taxon>
        <taxon>Fungi</taxon>
        <taxon>Dikarya</taxon>
        <taxon>Ascomycota</taxon>
        <taxon>Pezizomycotina</taxon>
        <taxon>Dothideomycetes</taxon>
        <taxon>Dothideomycetes incertae sedis</taxon>
        <taxon>Zopfiaceae</taxon>
        <taxon>Zopfia</taxon>
    </lineage>
</organism>
<evidence type="ECO:0000313" key="2">
    <source>
        <dbReference type="Proteomes" id="UP000800200"/>
    </source>
</evidence>